<organism evidence="2 3">
    <name type="scientific">Candidatus Beckwithbacteria bacterium CG_4_9_14_0_2_um_filter_47_11</name>
    <dbReference type="NCBI Taxonomy" id="1974494"/>
    <lineage>
        <taxon>Bacteria</taxon>
        <taxon>Candidatus Beckwithiibacteriota</taxon>
    </lineage>
</organism>
<dbReference type="Proteomes" id="UP000229739">
    <property type="component" value="Unassembled WGS sequence"/>
</dbReference>
<keyword evidence="1" id="KW-0472">Membrane</keyword>
<proteinExistence type="predicted"/>
<comment type="caution">
    <text evidence="2">The sequence shown here is derived from an EMBL/GenBank/DDBJ whole genome shotgun (WGS) entry which is preliminary data.</text>
</comment>
<protein>
    <submittedName>
        <fullName evidence="2">Uncharacterized protein</fullName>
    </submittedName>
</protein>
<sequence length="69" mass="7722">MFGLNPAGLLFSIFWLIALIMPRSVVEKLIKTVNEMNGVQSKITDKTINYYRIFSLIAAIIGLSLAYIS</sequence>
<reference evidence="3" key="1">
    <citation type="submission" date="2017-09" db="EMBL/GenBank/DDBJ databases">
        <title>Depth-based differentiation of microbial function through sediment-hosted aquifers and enrichment of novel symbionts in the deep terrestrial subsurface.</title>
        <authorList>
            <person name="Probst A.J."/>
            <person name="Ladd B."/>
            <person name="Jarett J.K."/>
            <person name="Geller-Mcgrath D.E."/>
            <person name="Sieber C.M.K."/>
            <person name="Emerson J.B."/>
            <person name="Anantharaman K."/>
            <person name="Thomas B.C."/>
            <person name="Malmstrom R."/>
            <person name="Stieglmeier M."/>
            <person name="Klingl A."/>
            <person name="Woyke T."/>
            <person name="Ryan C.M."/>
            <person name="Banfield J.F."/>
        </authorList>
    </citation>
    <scope>NUCLEOTIDE SEQUENCE [LARGE SCALE GENOMIC DNA]</scope>
</reference>
<gene>
    <name evidence="2" type="ORF">CO018_00910</name>
</gene>
<feature type="transmembrane region" description="Helical" evidence="1">
    <location>
        <begin position="6"/>
        <end position="26"/>
    </location>
</feature>
<evidence type="ECO:0000313" key="2">
    <source>
        <dbReference type="EMBL" id="PJC66628.1"/>
    </source>
</evidence>
<evidence type="ECO:0000313" key="3">
    <source>
        <dbReference type="Proteomes" id="UP000229739"/>
    </source>
</evidence>
<keyword evidence="1" id="KW-1133">Transmembrane helix</keyword>
<name>A0A2M8G4Q6_9BACT</name>
<evidence type="ECO:0000256" key="1">
    <source>
        <dbReference type="SAM" id="Phobius"/>
    </source>
</evidence>
<feature type="transmembrane region" description="Helical" evidence="1">
    <location>
        <begin position="50"/>
        <end position="68"/>
    </location>
</feature>
<keyword evidence="1" id="KW-0812">Transmembrane</keyword>
<accession>A0A2M8G4Q6</accession>
<dbReference type="AlphaFoldDB" id="A0A2M8G4Q6"/>
<dbReference type="EMBL" id="PFQV01000016">
    <property type="protein sequence ID" value="PJC66628.1"/>
    <property type="molecule type" value="Genomic_DNA"/>
</dbReference>